<dbReference type="InterPro" id="IPR036286">
    <property type="entry name" value="LexA/Signal_pep-like_sf"/>
</dbReference>
<evidence type="ECO:0000256" key="1">
    <source>
        <dbReference type="ARBA" id="ARBA00023015"/>
    </source>
</evidence>
<dbReference type="Proteomes" id="UP000254573">
    <property type="component" value="Unassembled WGS sequence"/>
</dbReference>
<dbReference type="Gene3D" id="1.10.260.40">
    <property type="entry name" value="lambda repressor-like DNA-binding domains"/>
    <property type="match status" value="1"/>
</dbReference>
<evidence type="ECO:0000259" key="4">
    <source>
        <dbReference type="PROSITE" id="PS50943"/>
    </source>
</evidence>
<evidence type="ECO:0000313" key="6">
    <source>
        <dbReference type="Proteomes" id="UP000254573"/>
    </source>
</evidence>
<dbReference type="SUPFAM" id="SSF47413">
    <property type="entry name" value="lambda repressor-like DNA-binding domains"/>
    <property type="match status" value="1"/>
</dbReference>
<dbReference type="CDD" id="cd00093">
    <property type="entry name" value="HTH_XRE"/>
    <property type="match status" value="1"/>
</dbReference>
<dbReference type="EMBL" id="UGSG01000002">
    <property type="protein sequence ID" value="SUD65828.1"/>
    <property type="molecule type" value="Genomic_DNA"/>
</dbReference>
<dbReference type="PANTHER" id="PTHR40661:SF3">
    <property type="entry name" value="FELS-1 PROPHAGE TRANSCRIPTIONAL REGULATOR"/>
    <property type="match status" value="1"/>
</dbReference>
<name>A0A379KDD7_9BURK</name>
<dbReference type="AlphaFoldDB" id="A0A379KDD7"/>
<keyword evidence="2" id="KW-0238">DNA-binding</keyword>
<evidence type="ECO:0000256" key="3">
    <source>
        <dbReference type="ARBA" id="ARBA00023163"/>
    </source>
</evidence>
<organism evidence="5 6">
    <name type="scientific">Pandoraea pnomenusa</name>
    <dbReference type="NCBI Taxonomy" id="93220"/>
    <lineage>
        <taxon>Bacteria</taxon>
        <taxon>Pseudomonadati</taxon>
        <taxon>Pseudomonadota</taxon>
        <taxon>Betaproteobacteria</taxon>
        <taxon>Burkholderiales</taxon>
        <taxon>Burkholderiaceae</taxon>
        <taxon>Pandoraea</taxon>
    </lineage>
</organism>
<dbReference type="GO" id="GO:0003677">
    <property type="term" value="F:DNA binding"/>
    <property type="evidence" value="ECO:0007669"/>
    <property type="project" value="UniProtKB-KW"/>
</dbReference>
<dbReference type="InterPro" id="IPR039418">
    <property type="entry name" value="LexA-like"/>
</dbReference>
<reference evidence="5 6" key="1">
    <citation type="submission" date="2018-06" db="EMBL/GenBank/DDBJ databases">
        <authorList>
            <consortium name="Pathogen Informatics"/>
            <person name="Doyle S."/>
        </authorList>
    </citation>
    <scope>NUCLEOTIDE SEQUENCE [LARGE SCALE GENOMIC DNA]</scope>
    <source>
        <strain evidence="5 6">NCTC13160</strain>
    </source>
</reference>
<accession>A0A379KDD7</accession>
<dbReference type="InterPro" id="IPR001387">
    <property type="entry name" value="Cro/C1-type_HTH"/>
</dbReference>
<keyword evidence="3" id="KW-0804">Transcription</keyword>
<dbReference type="InterPro" id="IPR010982">
    <property type="entry name" value="Lambda_DNA-bd_dom_sf"/>
</dbReference>
<proteinExistence type="predicted"/>
<dbReference type="InterPro" id="IPR015927">
    <property type="entry name" value="Peptidase_S24_S26A/B/C"/>
</dbReference>
<dbReference type="PROSITE" id="PS50943">
    <property type="entry name" value="HTH_CROC1"/>
    <property type="match status" value="1"/>
</dbReference>
<evidence type="ECO:0000256" key="2">
    <source>
        <dbReference type="ARBA" id="ARBA00023125"/>
    </source>
</evidence>
<dbReference type="SUPFAM" id="SSF51306">
    <property type="entry name" value="LexA/Signal peptidase"/>
    <property type="match status" value="1"/>
</dbReference>
<dbReference type="CDD" id="cd06529">
    <property type="entry name" value="S24_LexA-like"/>
    <property type="match status" value="1"/>
</dbReference>
<protein>
    <submittedName>
        <fullName evidence="5">Uncharacterized HTH-type transcriptional regulator CBU_1416</fullName>
    </submittedName>
</protein>
<dbReference type="Pfam" id="PF00717">
    <property type="entry name" value="Peptidase_S24"/>
    <property type="match status" value="1"/>
</dbReference>
<dbReference type="PANTHER" id="PTHR40661">
    <property type="match status" value="1"/>
</dbReference>
<gene>
    <name evidence="5" type="ORF">NCTC13160_04926</name>
</gene>
<evidence type="ECO:0000313" key="5">
    <source>
        <dbReference type="EMBL" id="SUD65828.1"/>
    </source>
</evidence>
<dbReference type="Pfam" id="PF01381">
    <property type="entry name" value="HTH_3"/>
    <property type="match status" value="1"/>
</dbReference>
<dbReference type="Gene3D" id="2.10.109.10">
    <property type="entry name" value="Umud Fragment, subunit A"/>
    <property type="match status" value="1"/>
</dbReference>
<dbReference type="SMART" id="SM00530">
    <property type="entry name" value="HTH_XRE"/>
    <property type="match status" value="1"/>
</dbReference>
<keyword evidence="1" id="KW-0805">Transcription regulation</keyword>
<feature type="domain" description="HTH cro/C1-type" evidence="4">
    <location>
        <begin position="26"/>
        <end position="79"/>
    </location>
</feature>
<sequence length="234" mass="25697">MYLSSNTHVVGRIGKIQYMSNIGKHIADARRARGWSQGDLAMKARVSQGTIGHLESGRNESSKKLPQIAAALGMTVEELLKGDVTGSGFGGVKPAAIGHRQIPLISSVQAGLMTEALEPFPAGVAFEYLLTDLPLSEYAFALEIEGQSMEPEFKEGDRIIVDPALQPQPGDFVVAKNGREEATFKKYRPRGIGQGGREVFELVPLNDDYPTINSEHEPARIIGVMVEHRRYRRR</sequence>